<organism evidence="3 4">
    <name type="scientific">Coprinellus micaceus</name>
    <name type="common">Glistening ink-cap mushroom</name>
    <name type="synonym">Coprinus micaceus</name>
    <dbReference type="NCBI Taxonomy" id="71717"/>
    <lineage>
        <taxon>Eukaryota</taxon>
        <taxon>Fungi</taxon>
        <taxon>Dikarya</taxon>
        <taxon>Basidiomycota</taxon>
        <taxon>Agaricomycotina</taxon>
        <taxon>Agaricomycetes</taxon>
        <taxon>Agaricomycetidae</taxon>
        <taxon>Agaricales</taxon>
        <taxon>Agaricineae</taxon>
        <taxon>Psathyrellaceae</taxon>
        <taxon>Coprinellus</taxon>
    </lineage>
</organism>
<feature type="domain" description="DUF6533" evidence="2">
    <location>
        <begin position="26"/>
        <end position="69"/>
    </location>
</feature>
<feature type="transmembrane region" description="Helical" evidence="1">
    <location>
        <begin position="125"/>
        <end position="146"/>
    </location>
</feature>
<dbReference type="Pfam" id="PF20151">
    <property type="entry name" value="DUF6533"/>
    <property type="match status" value="1"/>
</dbReference>
<comment type="caution">
    <text evidence="3">The sequence shown here is derived from an EMBL/GenBank/DDBJ whole genome shotgun (WGS) entry which is preliminary data.</text>
</comment>
<accession>A0A4Y7T9I5</accession>
<evidence type="ECO:0000313" key="4">
    <source>
        <dbReference type="Proteomes" id="UP000298030"/>
    </source>
</evidence>
<feature type="transmembrane region" description="Helical" evidence="1">
    <location>
        <begin position="175"/>
        <end position="194"/>
    </location>
</feature>
<dbReference type="OrthoDB" id="2638860at2759"/>
<proteinExistence type="predicted"/>
<evidence type="ECO:0000256" key="1">
    <source>
        <dbReference type="SAM" id="Phobius"/>
    </source>
</evidence>
<keyword evidence="1" id="KW-1133">Transmembrane helix</keyword>
<dbReference type="AlphaFoldDB" id="A0A4Y7T9I5"/>
<gene>
    <name evidence="3" type="ORF">FA13DRAFT_1791930</name>
</gene>
<sequence>MEDGPMTEEQLEAYLDLGRQAFEGNCFYLAAWAILMHDHLALFNMEVELVWKKKWSIVKVLYLINRYLPDLAFSYGAAVWMSNDAFLKHCTNISRIQTWTSVVALQCMQAIMVHRIICMYRYSRTLTIGVTIGFGLNLLAGIVISANSMHVVNVPIILSQSHRACVPINFETWTVASWFLMLCFEFSLFLLAAYEGVRYLRETRVTRELDIATRARWTKERSLIYILMRDSIIFPLIGFLISLINILAFYVFPFSAMGYTFTLAAASSPILGCRLILHLRDAYYQPFSNEIKQTEPPSGVDPDYRAEEPAVFALHTVSSIGTLPRRRRVID</sequence>
<evidence type="ECO:0000313" key="3">
    <source>
        <dbReference type="EMBL" id="TEB30770.1"/>
    </source>
</evidence>
<evidence type="ECO:0000259" key="2">
    <source>
        <dbReference type="Pfam" id="PF20151"/>
    </source>
</evidence>
<reference evidence="3 4" key="1">
    <citation type="journal article" date="2019" name="Nat. Ecol. Evol.">
        <title>Megaphylogeny resolves global patterns of mushroom evolution.</title>
        <authorList>
            <person name="Varga T."/>
            <person name="Krizsan K."/>
            <person name="Foldi C."/>
            <person name="Dima B."/>
            <person name="Sanchez-Garcia M."/>
            <person name="Sanchez-Ramirez S."/>
            <person name="Szollosi G.J."/>
            <person name="Szarkandi J.G."/>
            <person name="Papp V."/>
            <person name="Albert L."/>
            <person name="Andreopoulos W."/>
            <person name="Angelini C."/>
            <person name="Antonin V."/>
            <person name="Barry K.W."/>
            <person name="Bougher N.L."/>
            <person name="Buchanan P."/>
            <person name="Buyck B."/>
            <person name="Bense V."/>
            <person name="Catcheside P."/>
            <person name="Chovatia M."/>
            <person name="Cooper J."/>
            <person name="Damon W."/>
            <person name="Desjardin D."/>
            <person name="Finy P."/>
            <person name="Geml J."/>
            <person name="Haridas S."/>
            <person name="Hughes K."/>
            <person name="Justo A."/>
            <person name="Karasinski D."/>
            <person name="Kautmanova I."/>
            <person name="Kiss B."/>
            <person name="Kocsube S."/>
            <person name="Kotiranta H."/>
            <person name="LaButti K.M."/>
            <person name="Lechner B.E."/>
            <person name="Liimatainen K."/>
            <person name="Lipzen A."/>
            <person name="Lukacs Z."/>
            <person name="Mihaltcheva S."/>
            <person name="Morgado L.N."/>
            <person name="Niskanen T."/>
            <person name="Noordeloos M.E."/>
            <person name="Ohm R.A."/>
            <person name="Ortiz-Santana B."/>
            <person name="Ovrebo C."/>
            <person name="Racz N."/>
            <person name="Riley R."/>
            <person name="Savchenko A."/>
            <person name="Shiryaev A."/>
            <person name="Soop K."/>
            <person name="Spirin V."/>
            <person name="Szebenyi C."/>
            <person name="Tomsovsky M."/>
            <person name="Tulloss R.E."/>
            <person name="Uehling J."/>
            <person name="Grigoriev I.V."/>
            <person name="Vagvolgyi C."/>
            <person name="Papp T."/>
            <person name="Martin F.M."/>
            <person name="Miettinen O."/>
            <person name="Hibbett D.S."/>
            <person name="Nagy L.G."/>
        </authorList>
    </citation>
    <scope>NUCLEOTIDE SEQUENCE [LARGE SCALE GENOMIC DNA]</scope>
    <source>
        <strain evidence="3 4">FP101781</strain>
    </source>
</reference>
<keyword evidence="1" id="KW-0472">Membrane</keyword>
<name>A0A4Y7T9I5_COPMI</name>
<dbReference type="Proteomes" id="UP000298030">
    <property type="component" value="Unassembled WGS sequence"/>
</dbReference>
<keyword evidence="1" id="KW-0812">Transmembrane</keyword>
<dbReference type="EMBL" id="QPFP01000021">
    <property type="protein sequence ID" value="TEB30770.1"/>
    <property type="molecule type" value="Genomic_DNA"/>
</dbReference>
<protein>
    <recommendedName>
        <fullName evidence="2">DUF6533 domain-containing protein</fullName>
    </recommendedName>
</protein>
<feature type="transmembrane region" description="Helical" evidence="1">
    <location>
        <begin position="258"/>
        <end position="277"/>
    </location>
</feature>
<keyword evidence="4" id="KW-1185">Reference proteome</keyword>
<feature type="transmembrane region" description="Helical" evidence="1">
    <location>
        <begin position="232"/>
        <end position="252"/>
    </location>
</feature>
<dbReference type="InterPro" id="IPR045340">
    <property type="entry name" value="DUF6533"/>
</dbReference>